<dbReference type="Proteomes" id="UP000076154">
    <property type="component" value="Unassembled WGS sequence"/>
</dbReference>
<proteinExistence type="predicted"/>
<dbReference type="Gene3D" id="1.20.1280.50">
    <property type="match status" value="1"/>
</dbReference>
<evidence type="ECO:0000259" key="1">
    <source>
        <dbReference type="Pfam" id="PF12937"/>
    </source>
</evidence>
<evidence type="ECO:0000313" key="3">
    <source>
        <dbReference type="Proteomes" id="UP000076154"/>
    </source>
</evidence>
<name>A0A369J4W3_HYPMA</name>
<comment type="caution">
    <text evidence="2">The sequence shown here is derived from an EMBL/GenBank/DDBJ whole genome shotgun (WGS) entry which is preliminary data.</text>
</comment>
<gene>
    <name evidence="2" type="ORF">Hypma_002924</name>
</gene>
<dbReference type="EMBL" id="LUEZ02000124">
    <property type="protein sequence ID" value="RDB16442.1"/>
    <property type="molecule type" value="Genomic_DNA"/>
</dbReference>
<dbReference type="OrthoDB" id="3365698at2759"/>
<feature type="domain" description="F-box" evidence="1">
    <location>
        <begin position="77"/>
        <end position="140"/>
    </location>
</feature>
<dbReference type="InterPro" id="IPR001810">
    <property type="entry name" value="F-box_dom"/>
</dbReference>
<keyword evidence="3" id="KW-1185">Reference proteome</keyword>
<protein>
    <recommendedName>
        <fullName evidence="1">F-box domain-containing protein</fullName>
    </recommendedName>
</protein>
<dbReference type="AlphaFoldDB" id="A0A369J4W3"/>
<organism evidence="2 3">
    <name type="scientific">Hypsizygus marmoreus</name>
    <name type="common">White beech mushroom</name>
    <name type="synonym">Agaricus marmoreus</name>
    <dbReference type="NCBI Taxonomy" id="39966"/>
    <lineage>
        <taxon>Eukaryota</taxon>
        <taxon>Fungi</taxon>
        <taxon>Dikarya</taxon>
        <taxon>Basidiomycota</taxon>
        <taxon>Agaricomycotina</taxon>
        <taxon>Agaricomycetes</taxon>
        <taxon>Agaricomycetidae</taxon>
        <taxon>Agaricales</taxon>
        <taxon>Tricholomatineae</taxon>
        <taxon>Lyophyllaceae</taxon>
        <taxon>Hypsizygus</taxon>
    </lineage>
</organism>
<dbReference type="InParanoid" id="A0A369J4W3"/>
<evidence type="ECO:0000313" key="2">
    <source>
        <dbReference type="EMBL" id="RDB16442.1"/>
    </source>
</evidence>
<reference evidence="2" key="1">
    <citation type="submission" date="2018-04" db="EMBL/GenBank/DDBJ databases">
        <title>Whole genome sequencing of Hypsizygus marmoreus.</title>
        <authorList>
            <person name="Choi I.-G."/>
            <person name="Min B."/>
            <person name="Kim J.-G."/>
            <person name="Kim S."/>
            <person name="Oh Y.-L."/>
            <person name="Kong W.-S."/>
            <person name="Park H."/>
            <person name="Jeong J."/>
            <person name="Song E.-S."/>
        </authorList>
    </citation>
    <scope>NUCLEOTIDE SEQUENCE [LARGE SCALE GENOMIC DNA]</scope>
    <source>
        <strain evidence="2">51987-8</strain>
    </source>
</reference>
<sequence>MDPDVEESRYEHLMLTNDEPQSLELQEIRTIVKRRQSSLAQIDTQLIELLRSVKSVLQLRRREKRVLSRFHCILSPIRRLPRELLVEIFLFSRYWPSETDDFGRTAVGPGCEFSLLSITHVCSEWRRVALTTPALWATIYACHEGYDPTIPRSDPIADEYLQTWLSRSGTRHPLDVTVIGPPNRIPCPISWIEPYIHRLKTLTLEGAVTALPDGSFDMLEMLSIDDYDSHAEVNSDRIFFPSLHRLVLLGSFLSHPLTFVALAQLTHLSLEMDSIFRMSIFLEMLSQSKALVWLEVTLFEDPDVGDAELIRDDERVVMNHLQTLITHTPTTTTSLLPYLTLPALKILNLAYDAWPASIYNSLQSRSSFPLQSLTMMNWRRDVLDPAEFLAILLKLPLLKEFISRNALAIDPTLLHGLTSTSPDGVPDIAPNLEYFGLSVDTQLGIVVDNDLVLEMVASRDSSGKPAITEPNQPPHIRIFRSQLPKRWSDGKLHKFPMKKPWSGSTSESVHICF</sequence>
<accession>A0A369J4W3</accession>
<dbReference type="Pfam" id="PF12937">
    <property type="entry name" value="F-box-like"/>
    <property type="match status" value="1"/>
</dbReference>